<dbReference type="InterPro" id="IPR050271">
    <property type="entry name" value="UDP-glycosyltransferase"/>
</dbReference>
<dbReference type="InterPro" id="IPR002213">
    <property type="entry name" value="UDP_glucos_trans"/>
</dbReference>
<comment type="caution">
    <text evidence="6">The sequence shown here is derived from an EMBL/GenBank/DDBJ whole genome shotgun (WGS) entry which is preliminary data.</text>
</comment>
<proteinExistence type="inferred from homology"/>
<evidence type="ECO:0000256" key="2">
    <source>
        <dbReference type="ARBA" id="ARBA00022676"/>
    </source>
</evidence>
<dbReference type="SUPFAM" id="SSF53756">
    <property type="entry name" value="UDP-Glycosyltransferase/glycogen phosphorylase"/>
    <property type="match status" value="1"/>
</dbReference>
<dbReference type="PANTHER" id="PTHR48043">
    <property type="entry name" value="EG:EG0003.4 PROTEIN-RELATED"/>
    <property type="match status" value="1"/>
</dbReference>
<gene>
    <name evidence="6" type="ORF">ODALV1_LOCUS12722</name>
</gene>
<keyword evidence="3 4" id="KW-0808">Transferase</keyword>
<evidence type="ECO:0000313" key="6">
    <source>
        <dbReference type="EMBL" id="CAL8107600.1"/>
    </source>
</evidence>
<keyword evidence="7" id="KW-1185">Reference proteome</keyword>
<dbReference type="PROSITE" id="PS00375">
    <property type="entry name" value="UDPGT"/>
    <property type="match status" value="1"/>
</dbReference>
<keyword evidence="5" id="KW-0812">Transmembrane</keyword>
<comment type="subcellular location">
    <subcellularLocation>
        <location evidence="5">Membrane</location>
        <topology evidence="5">Single-pass membrane protein</topology>
    </subcellularLocation>
</comment>
<evidence type="ECO:0000256" key="5">
    <source>
        <dbReference type="RuleBase" id="RU362059"/>
    </source>
</evidence>
<feature type="transmembrane region" description="Helical" evidence="5">
    <location>
        <begin position="488"/>
        <end position="507"/>
    </location>
</feature>
<dbReference type="Pfam" id="PF00201">
    <property type="entry name" value="UDPGT"/>
    <property type="match status" value="1"/>
</dbReference>
<dbReference type="InterPro" id="IPR035595">
    <property type="entry name" value="UDP_glycos_trans_CS"/>
</dbReference>
<comment type="catalytic activity">
    <reaction evidence="5">
        <text>glucuronate acceptor + UDP-alpha-D-glucuronate = acceptor beta-D-glucuronoside + UDP + H(+)</text>
        <dbReference type="Rhea" id="RHEA:21032"/>
        <dbReference type="ChEBI" id="CHEBI:15378"/>
        <dbReference type="ChEBI" id="CHEBI:58052"/>
        <dbReference type="ChEBI" id="CHEBI:58223"/>
        <dbReference type="ChEBI" id="CHEBI:132367"/>
        <dbReference type="ChEBI" id="CHEBI:132368"/>
        <dbReference type="EC" id="2.4.1.17"/>
    </reaction>
</comment>
<keyword evidence="2 4" id="KW-0328">Glycosyltransferase</keyword>
<organism evidence="6 7">
    <name type="scientific">Orchesella dallaii</name>
    <dbReference type="NCBI Taxonomy" id="48710"/>
    <lineage>
        <taxon>Eukaryota</taxon>
        <taxon>Metazoa</taxon>
        <taxon>Ecdysozoa</taxon>
        <taxon>Arthropoda</taxon>
        <taxon>Hexapoda</taxon>
        <taxon>Collembola</taxon>
        <taxon>Entomobryomorpha</taxon>
        <taxon>Entomobryoidea</taxon>
        <taxon>Orchesellidae</taxon>
        <taxon>Orchesellinae</taxon>
        <taxon>Orchesella</taxon>
    </lineage>
</organism>
<dbReference type="CDD" id="cd03784">
    <property type="entry name" value="GT1_Gtf-like"/>
    <property type="match status" value="1"/>
</dbReference>
<keyword evidence="5" id="KW-0472">Membrane</keyword>
<dbReference type="EMBL" id="CAXLJM020000038">
    <property type="protein sequence ID" value="CAL8107600.1"/>
    <property type="molecule type" value="Genomic_DNA"/>
</dbReference>
<name>A0ABP1QLD3_9HEXA</name>
<evidence type="ECO:0000313" key="7">
    <source>
        <dbReference type="Proteomes" id="UP001642540"/>
    </source>
</evidence>
<accession>A0ABP1QLD3</accession>
<dbReference type="EC" id="2.4.1.17" evidence="5"/>
<evidence type="ECO:0000256" key="3">
    <source>
        <dbReference type="ARBA" id="ARBA00022679"/>
    </source>
</evidence>
<dbReference type="Gene3D" id="3.40.50.2000">
    <property type="entry name" value="Glycogen Phosphorylase B"/>
    <property type="match status" value="2"/>
</dbReference>
<protein>
    <recommendedName>
        <fullName evidence="5">UDP-glucuronosyltransferase</fullName>
        <ecNumber evidence="5">2.4.1.17</ecNumber>
    </recommendedName>
</protein>
<dbReference type="Proteomes" id="UP001642540">
    <property type="component" value="Unassembled WGS sequence"/>
</dbReference>
<reference evidence="6 7" key="1">
    <citation type="submission" date="2024-08" db="EMBL/GenBank/DDBJ databases">
        <authorList>
            <person name="Cucini C."/>
            <person name="Frati F."/>
        </authorList>
    </citation>
    <scope>NUCLEOTIDE SEQUENCE [LARGE SCALE GENOMIC DNA]</scope>
</reference>
<dbReference type="PANTHER" id="PTHR48043:SF159">
    <property type="entry name" value="EG:EG0003.4 PROTEIN-RELATED"/>
    <property type="match status" value="1"/>
</dbReference>
<keyword evidence="5" id="KW-1133">Transmembrane helix</keyword>
<sequence>MNPRTSVILIFTCLSFLLYFCEVHSANILFFFGLSTYSHRIIAWPLVKALAERNHTVTFLQPEVNKNPHPNVTELVPNLVAISGQMNFMLMRLEYGHRSLLLRLTYKLPKIGVEMCDKILADPDIIEHFSKTKYDVIVIDALFNECAYGLAYKFRAKTIIFGTSHPFGWLADCLGYPSESYWVPEVHFSFDLPLNFVNRVWATLSIFYFNTIRYFAFLNLETVLRERLQIPDMPSIAEMMANTSLMLTNTHFSEELARALPPNVISVGGMNVKEKSELKPIPKDIEKFVNEGGDEGFILVSFGTGANITAAPEEIQTKFFKAFEKQKIRFVWKWEGKRPTLMPPNVMTVSWIAQQDILAHPKIRGFITHGGLLSMHESIFHQVPMIVFPVFAEQDYNGERLQRTGRGLTLEITSFTQEQLEDAINKLLYDDRYKKNVVEVSQRFFDRPQKPVEAATWWVEYVIRQKDTSFMRPLAASLTWYQRRCLDVYGFLLILILSIAYITVKCIKLLVRLMLRNVNNVDSKVKAKVN</sequence>
<evidence type="ECO:0000256" key="1">
    <source>
        <dbReference type="ARBA" id="ARBA00009995"/>
    </source>
</evidence>
<comment type="similarity">
    <text evidence="1 4">Belongs to the UDP-glycosyltransferase family.</text>
</comment>
<evidence type="ECO:0000256" key="4">
    <source>
        <dbReference type="RuleBase" id="RU003718"/>
    </source>
</evidence>